<accession>A0A564Z5S9</accession>
<name>A0A564Z5S9_HYMDI</name>
<organism evidence="1 2">
    <name type="scientific">Hymenolepis diminuta</name>
    <name type="common">Rat tapeworm</name>
    <dbReference type="NCBI Taxonomy" id="6216"/>
    <lineage>
        <taxon>Eukaryota</taxon>
        <taxon>Metazoa</taxon>
        <taxon>Spiralia</taxon>
        <taxon>Lophotrochozoa</taxon>
        <taxon>Platyhelminthes</taxon>
        <taxon>Cestoda</taxon>
        <taxon>Eucestoda</taxon>
        <taxon>Cyclophyllidea</taxon>
        <taxon>Hymenolepididae</taxon>
        <taxon>Hymenolepis</taxon>
    </lineage>
</organism>
<sequence length="87" mass="9885">MEADLYTAHSGRSLRVEQGVVENEVDKHPQNTKSSSLIEAMARATEDINKGKSCGHSLSLLGYRSGRRIYRVKHWLIDIIFTCFFSQ</sequence>
<reference evidence="1 2" key="1">
    <citation type="submission" date="2019-07" db="EMBL/GenBank/DDBJ databases">
        <authorList>
            <person name="Jastrzebski P J."/>
            <person name="Paukszto L."/>
            <person name="Jastrzebski P J."/>
        </authorList>
    </citation>
    <scope>NUCLEOTIDE SEQUENCE [LARGE SCALE GENOMIC DNA]</scope>
    <source>
        <strain evidence="1 2">WMS-il1</strain>
    </source>
</reference>
<evidence type="ECO:0000313" key="1">
    <source>
        <dbReference type="EMBL" id="VUZ54871.1"/>
    </source>
</evidence>
<feature type="non-terminal residue" evidence="1">
    <location>
        <position position="87"/>
    </location>
</feature>
<keyword evidence="2" id="KW-1185">Reference proteome</keyword>
<protein>
    <submittedName>
        <fullName evidence="1">Uncharacterized protein</fullName>
    </submittedName>
</protein>
<evidence type="ECO:0000313" key="2">
    <source>
        <dbReference type="Proteomes" id="UP000321570"/>
    </source>
</evidence>
<dbReference type="EMBL" id="CABIJS010000666">
    <property type="protein sequence ID" value="VUZ54871.1"/>
    <property type="molecule type" value="Genomic_DNA"/>
</dbReference>
<proteinExistence type="predicted"/>
<dbReference type="AlphaFoldDB" id="A0A564Z5S9"/>
<dbReference type="Proteomes" id="UP000321570">
    <property type="component" value="Unassembled WGS sequence"/>
</dbReference>
<gene>
    <name evidence="1" type="ORF">WMSIL1_LOCUS12870</name>
</gene>